<sequence length="93" mass="10610">MKTISNVAEIVEVLGGIERVAALTEAKDPAVWNWVYAFEAFPANTYFVLIEALKQRGYTAPPHLWKMRGIRLRKRAAARLKRRTGTRLKKRAA</sequence>
<evidence type="ECO:0000313" key="2">
    <source>
        <dbReference type="Proteomes" id="UP000051660"/>
    </source>
</evidence>
<gene>
    <name evidence="1" type="ORF">CQ14_06600</name>
</gene>
<accession>A0A0R3MMZ9</accession>
<dbReference type="Proteomes" id="UP000051660">
    <property type="component" value="Unassembled WGS sequence"/>
</dbReference>
<name>A0A0R3MMZ9_9BRAD</name>
<protein>
    <submittedName>
        <fullName evidence="1">Uncharacterized protein</fullName>
    </submittedName>
</protein>
<reference evidence="1 2" key="1">
    <citation type="submission" date="2014-03" db="EMBL/GenBank/DDBJ databases">
        <title>Bradyrhizobium valentinum sp. nov., isolated from effective nodules of Lupinus mariae-josephae, a lupine endemic of basic-lime soils in Eastern Spain.</title>
        <authorList>
            <person name="Duran D."/>
            <person name="Rey L."/>
            <person name="Navarro A."/>
            <person name="Busquets A."/>
            <person name="Imperial J."/>
            <person name="Ruiz-Argueso T."/>
        </authorList>
    </citation>
    <scope>NUCLEOTIDE SEQUENCE [LARGE SCALE GENOMIC DNA]</scope>
    <source>
        <strain evidence="1 2">CCBAU 23086</strain>
    </source>
</reference>
<comment type="caution">
    <text evidence="1">The sequence shown here is derived from an EMBL/GenBank/DDBJ whole genome shotgun (WGS) entry which is preliminary data.</text>
</comment>
<proteinExistence type="predicted"/>
<dbReference type="AlphaFoldDB" id="A0A0R3MMZ9"/>
<dbReference type="RefSeq" id="WP_057859771.1">
    <property type="nucleotide sequence ID" value="NZ_LLYB01000081.1"/>
</dbReference>
<dbReference type="EMBL" id="LLYB01000081">
    <property type="protein sequence ID" value="KRR21313.1"/>
    <property type="molecule type" value="Genomic_DNA"/>
</dbReference>
<dbReference type="OrthoDB" id="9926752at2"/>
<organism evidence="1 2">
    <name type="scientific">Bradyrhizobium lablabi</name>
    <dbReference type="NCBI Taxonomy" id="722472"/>
    <lineage>
        <taxon>Bacteria</taxon>
        <taxon>Pseudomonadati</taxon>
        <taxon>Pseudomonadota</taxon>
        <taxon>Alphaproteobacteria</taxon>
        <taxon>Hyphomicrobiales</taxon>
        <taxon>Nitrobacteraceae</taxon>
        <taxon>Bradyrhizobium</taxon>
    </lineage>
</organism>
<evidence type="ECO:0000313" key="1">
    <source>
        <dbReference type="EMBL" id="KRR21313.1"/>
    </source>
</evidence>